<accession>C5K5N3</accession>
<evidence type="ECO:0000313" key="2">
    <source>
        <dbReference type="Proteomes" id="UP000007800"/>
    </source>
</evidence>
<dbReference type="OrthoDB" id="10440677at2759"/>
<reference evidence="1 2" key="1">
    <citation type="submission" date="2008-07" db="EMBL/GenBank/DDBJ databases">
        <authorList>
            <person name="El-Sayed N."/>
            <person name="Caler E."/>
            <person name="Inman J."/>
            <person name="Amedeo P."/>
            <person name="Hass B."/>
            <person name="Wortman J."/>
        </authorList>
    </citation>
    <scope>NUCLEOTIDE SEQUENCE [LARGE SCALE GENOMIC DNA]</scope>
    <source>
        <strain evidence="2">ATCC 50983 / TXsc</strain>
    </source>
</reference>
<sequence>MGRLGGAQSQQLLAVLSHHVGEIPKGLMKTTLRGLLDNLCRPAIVGSLNQVQTVAVLTALAKLEVRQEFVISSLMRSLTNDTEEVKKGGAKLAKKLRALGTTLPTRPFDLMKTVENLTFENQLDPAHWTSILAAIEDLSAWSATTVHLSLTLRSLLLHNGLQGLRAIHIAQAMKPFCHGEWRDLVSNDVVSEIDEQVEGALAVLSDVNGQRFDPGGDDFWLDEFAHLCMGALLRHEVYLISTWSVLNTVRGVLADFEKSCQVEWTSGEAAFIQRLAQVDSEEAAAENRLKLMVKEV</sequence>
<proteinExistence type="predicted"/>
<keyword evidence="2" id="KW-1185">Reference proteome</keyword>
<dbReference type="RefSeq" id="XP_002788394.1">
    <property type="nucleotide sequence ID" value="XM_002788348.1"/>
</dbReference>
<protein>
    <submittedName>
        <fullName evidence="1">Uncharacterized protein</fullName>
    </submittedName>
</protein>
<dbReference type="AlphaFoldDB" id="C5K5N3"/>
<name>C5K5N3_PERM5</name>
<dbReference type="InParanoid" id="C5K5N3"/>
<organism evidence="2">
    <name type="scientific">Perkinsus marinus (strain ATCC 50983 / TXsc)</name>
    <dbReference type="NCBI Taxonomy" id="423536"/>
    <lineage>
        <taxon>Eukaryota</taxon>
        <taxon>Sar</taxon>
        <taxon>Alveolata</taxon>
        <taxon>Perkinsozoa</taxon>
        <taxon>Perkinsea</taxon>
        <taxon>Perkinsida</taxon>
        <taxon>Perkinsidae</taxon>
        <taxon>Perkinsus</taxon>
    </lineage>
</organism>
<evidence type="ECO:0000313" key="1">
    <source>
        <dbReference type="EMBL" id="EER20190.1"/>
    </source>
</evidence>
<dbReference type="Proteomes" id="UP000007800">
    <property type="component" value="Unassembled WGS sequence"/>
</dbReference>
<dbReference type="EMBL" id="GG670703">
    <property type="protein sequence ID" value="EER20190.1"/>
    <property type="molecule type" value="Genomic_DNA"/>
</dbReference>
<gene>
    <name evidence="1" type="ORF">Pmar_PMAR015179</name>
</gene>
<dbReference type="GeneID" id="9053708"/>